<organism evidence="1 4">
    <name type="scientific">Phytophthora rubi</name>
    <dbReference type="NCBI Taxonomy" id="129364"/>
    <lineage>
        <taxon>Eukaryota</taxon>
        <taxon>Sar</taxon>
        <taxon>Stramenopiles</taxon>
        <taxon>Oomycota</taxon>
        <taxon>Peronosporomycetes</taxon>
        <taxon>Peronosporales</taxon>
        <taxon>Peronosporaceae</taxon>
        <taxon>Phytophthora</taxon>
    </lineage>
</organism>
<dbReference type="OrthoDB" id="96497at2759"/>
<evidence type="ECO:0000313" key="1">
    <source>
        <dbReference type="EMBL" id="KAE9021088.1"/>
    </source>
</evidence>
<dbReference type="EMBL" id="QXFU01000773">
    <property type="protein sequence ID" value="KAE9021088.1"/>
    <property type="molecule type" value="Genomic_DNA"/>
</dbReference>
<sequence length="111" mass="12538">MPRVSVRRQLISDIASGMAAASLDAEDYEDFVLLDNLLDAVEEMSLTNLFEIDDELMLGTPIDGLAEVRMLIEGNRYLTPRALYDKSSGFAKNYFMRLPDDSFSQLTRLPK</sequence>
<dbReference type="Proteomes" id="UP000435112">
    <property type="component" value="Unassembled WGS sequence"/>
</dbReference>
<proteinExistence type="predicted"/>
<evidence type="ECO:0000313" key="2">
    <source>
        <dbReference type="EMBL" id="KAE9036972.1"/>
    </source>
</evidence>
<dbReference type="AlphaFoldDB" id="A0A6A3LSE2"/>
<evidence type="ECO:0000313" key="3">
    <source>
        <dbReference type="Proteomes" id="UP000429607"/>
    </source>
</evidence>
<evidence type="ECO:0000313" key="4">
    <source>
        <dbReference type="Proteomes" id="UP000435112"/>
    </source>
</evidence>
<reference evidence="3 4" key="1">
    <citation type="submission" date="2018-09" db="EMBL/GenBank/DDBJ databases">
        <title>Genomic investigation of the strawberry pathogen Phytophthora fragariae indicates pathogenicity is determined by transcriptional variation in three key races.</title>
        <authorList>
            <person name="Adams T.M."/>
            <person name="Armitage A.D."/>
            <person name="Sobczyk M.K."/>
            <person name="Bates H.J."/>
            <person name="Dunwell J.M."/>
            <person name="Nellist C.F."/>
            <person name="Harrison R.J."/>
        </authorList>
    </citation>
    <scope>NUCLEOTIDE SEQUENCE [LARGE SCALE GENOMIC DNA]</scope>
    <source>
        <strain evidence="2 3">SCRP249</strain>
        <strain evidence="1 4">SCRP324</strain>
    </source>
</reference>
<gene>
    <name evidence="2" type="ORF">PR001_g8586</name>
    <name evidence="1" type="ORF">PR002_g12347</name>
</gene>
<protein>
    <submittedName>
        <fullName evidence="1">Uncharacterized protein</fullName>
    </submittedName>
</protein>
<accession>A0A6A3LSE2</accession>
<comment type="caution">
    <text evidence="1">The sequence shown here is derived from an EMBL/GenBank/DDBJ whole genome shotgun (WGS) entry which is preliminary data.</text>
</comment>
<dbReference type="EMBL" id="QXFV01000458">
    <property type="protein sequence ID" value="KAE9036972.1"/>
    <property type="molecule type" value="Genomic_DNA"/>
</dbReference>
<dbReference type="Proteomes" id="UP000429607">
    <property type="component" value="Unassembled WGS sequence"/>
</dbReference>
<name>A0A6A3LSE2_9STRA</name>